<evidence type="ECO:0000313" key="4">
    <source>
        <dbReference type="EMBL" id="ADB85365.1"/>
    </source>
</evidence>
<protein>
    <submittedName>
        <fullName evidence="4">Putative retrotransposon protein</fullName>
    </submittedName>
</protein>
<evidence type="ECO:0000256" key="1">
    <source>
        <dbReference type="SAM" id="MobiDB-lite"/>
    </source>
</evidence>
<dbReference type="EMBL" id="GQ252868">
    <property type="protein sequence ID" value="ADB85365.1"/>
    <property type="molecule type" value="Genomic_DNA"/>
</dbReference>
<dbReference type="SUPFAM" id="SSF56672">
    <property type="entry name" value="DNA/RNA polymerases"/>
    <property type="match status" value="1"/>
</dbReference>
<organism evidence="4">
    <name type="scientific">Phyllostachys edulis</name>
    <name type="common">Tortoise shell bamboo</name>
    <name type="synonym">Bambusa edulis</name>
    <dbReference type="NCBI Taxonomy" id="38705"/>
    <lineage>
        <taxon>Eukaryota</taxon>
        <taxon>Viridiplantae</taxon>
        <taxon>Streptophyta</taxon>
        <taxon>Embryophyta</taxon>
        <taxon>Tracheophyta</taxon>
        <taxon>Spermatophyta</taxon>
        <taxon>Magnoliopsida</taxon>
        <taxon>Liliopsida</taxon>
        <taxon>Poales</taxon>
        <taxon>Poaceae</taxon>
        <taxon>BOP clade</taxon>
        <taxon>Bambusoideae</taxon>
        <taxon>Arundinarodae</taxon>
        <taxon>Arundinarieae</taxon>
        <taxon>Arundinariinae</taxon>
        <taxon>Phyllostachys</taxon>
    </lineage>
</organism>
<reference evidence="4" key="1">
    <citation type="journal article" date="2010" name="J. Integr. Plant Biol.">
        <title>Insights into the bamboo genome: syntenic relationships to rice and sorghum.</title>
        <authorList>
            <person name="Gui Y.J."/>
            <person name="Zhou Y."/>
            <person name="Wang Y."/>
            <person name="Wang S."/>
            <person name="Wang S.Y."/>
            <person name="Hu Y."/>
            <person name="Bo S.P."/>
            <person name="Chen H."/>
            <person name="Zhou C.P."/>
            <person name="Ma N.X."/>
            <person name="Zhang T.Z."/>
            <person name="Fan L.J."/>
        </authorList>
    </citation>
    <scope>NUCLEOTIDE SEQUENCE</scope>
    <source>
        <tissue evidence="4">Shoot</tissue>
    </source>
</reference>
<feature type="domain" description="Reverse transcriptase Ty1/copia-type" evidence="3">
    <location>
        <begin position="358"/>
        <end position="447"/>
    </location>
</feature>
<accession>D3IVM5</accession>
<dbReference type="InterPro" id="IPR013103">
    <property type="entry name" value="RVT_2"/>
</dbReference>
<keyword evidence="2" id="KW-0732">Signal</keyword>
<dbReference type="InterPro" id="IPR043502">
    <property type="entry name" value="DNA/RNA_pol_sf"/>
</dbReference>
<proteinExistence type="predicted"/>
<feature type="chain" id="PRO_5003046880" evidence="2">
    <location>
        <begin position="28"/>
        <end position="448"/>
    </location>
</feature>
<evidence type="ECO:0000256" key="2">
    <source>
        <dbReference type="SAM" id="SignalP"/>
    </source>
</evidence>
<feature type="region of interest" description="Disordered" evidence="1">
    <location>
        <begin position="222"/>
        <end position="243"/>
    </location>
</feature>
<name>D3IVM5_PHYED</name>
<sequence length="448" mass="48853">MSLLGSAPIRTLSLSLSLSLCVCTVSASRCPVIFDGLNYRNWFQHMRLHMHGQCLWDFLACELPYLPRSVLSVELVLPKDASEDTCKEASYVFEDAIETFQTQYATYKTWIDEDASVSAILVASMEVHLTRDVVRICATATSRLALTAVRSEKIRFRGAGLLPSQSFPSVLAAPSASTPTTSPATPPVVPSPMTVAVGRGLRCTYCNKDEHVEQFCYRKKDLRRGGRPPKGTSGFSSERSSGASDTQELLTLLHRMAAFAPFGFAGSAVQSSSERPPSTSSSSSISHWILVSGASFHMTSDSTSLTSISPLAAPITVQIADAHRSQGLWLIPLGRIPVERLCGKTPDYSSLRLFGCAWSISQLDVKNVFLNATTGYSVPKGMVCRLRRSLYGLKQAPRVWFDRFSSVITMAGFSAGAHDPALFIHISSRGWTLLVLYVDDMIITGDDS</sequence>
<evidence type="ECO:0000259" key="3">
    <source>
        <dbReference type="Pfam" id="PF07727"/>
    </source>
</evidence>
<dbReference type="AlphaFoldDB" id="D3IVM5"/>
<feature type="signal peptide" evidence="2">
    <location>
        <begin position="1"/>
        <end position="27"/>
    </location>
</feature>
<feature type="compositionally biased region" description="Low complexity" evidence="1">
    <location>
        <begin position="231"/>
        <end position="243"/>
    </location>
</feature>
<dbReference type="Pfam" id="PF07727">
    <property type="entry name" value="RVT_2"/>
    <property type="match status" value="1"/>
</dbReference>